<dbReference type="Gene3D" id="1.20.1250.20">
    <property type="entry name" value="MFS general substrate transporter like domains"/>
    <property type="match status" value="1"/>
</dbReference>
<evidence type="ECO:0000313" key="4">
    <source>
        <dbReference type="Proteomes" id="UP000248897"/>
    </source>
</evidence>
<feature type="transmembrane region" description="Helical" evidence="1">
    <location>
        <begin position="321"/>
        <end position="342"/>
    </location>
</feature>
<name>A0A2X4XGK9_SERPL</name>
<feature type="transmembrane region" description="Helical" evidence="1">
    <location>
        <begin position="354"/>
        <end position="371"/>
    </location>
</feature>
<feature type="transmembrane region" description="Helical" evidence="1">
    <location>
        <begin position="96"/>
        <end position="115"/>
    </location>
</feature>
<accession>A0A2X4XGK9</accession>
<evidence type="ECO:0000313" key="2">
    <source>
        <dbReference type="EMBL" id="QPS21670.1"/>
    </source>
</evidence>
<evidence type="ECO:0000256" key="1">
    <source>
        <dbReference type="SAM" id="Phobius"/>
    </source>
</evidence>
<dbReference type="AlphaFoldDB" id="A0A2X4XGK9"/>
<protein>
    <submittedName>
        <fullName evidence="3">Protein of uncharacterized function (DUF1228)</fullName>
    </submittedName>
    <submittedName>
        <fullName evidence="2">YbfB/YjiJ family MFS transporter</fullName>
    </submittedName>
</protein>
<feature type="transmembrane region" description="Helical" evidence="1">
    <location>
        <begin position="160"/>
        <end position="179"/>
    </location>
</feature>
<dbReference type="EMBL" id="CP065673">
    <property type="protein sequence ID" value="QPS21670.1"/>
    <property type="molecule type" value="Genomic_DNA"/>
</dbReference>
<dbReference type="Pfam" id="PF06779">
    <property type="entry name" value="MFS_4"/>
    <property type="match status" value="1"/>
</dbReference>
<feature type="transmembrane region" description="Helical" evidence="1">
    <location>
        <begin position="39"/>
        <end position="59"/>
    </location>
</feature>
<gene>
    <name evidence="2" type="ORF">I6G64_04430</name>
    <name evidence="3" type="ORF">NCTC12961_01928</name>
</gene>
<keyword evidence="1" id="KW-0812">Transmembrane</keyword>
<feature type="transmembrane region" description="Helical" evidence="1">
    <location>
        <begin position="127"/>
        <end position="154"/>
    </location>
</feature>
<dbReference type="STRING" id="82996.ADP72_03040"/>
<reference evidence="3 4" key="1">
    <citation type="submission" date="2018-06" db="EMBL/GenBank/DDBJ databases">
        <authorList>
            <consortium name="Pathogen Informatics"/>
            <person name="Doyle S."/>
        </authorList>
    </citation>
    <scope>NUCLEOTIDE SEQUENCE [LARGE SCALE GENOMIC DNA]</scope>
    <source>
        <strain evidence="3 4">NCTC12961</strain>
    </source>
</reference>
<proteinExistence type="predicted"/>
<feature type="transmembrane region" description="Helical" evidence="1">
    <location>
        <begin position="234"/>
        <end position="255"/>
    </location>
</feature>
<dbReference type="EMBL" id="LS483469">
    <property type="protein sequence ID" value="SQI35794.1"/>
    <property type="molecule type" value="Genomic_DNA"/>
</dbReference>
<dbReference type="PANTHER" id="PTHR23537:SF1">
    <property type="entry name" value="SUGAR TRANSPORTER"/>
    <property type="match status" value="1"/>
</dbReference>
<feature type="transmembrane region" description="Helical" evidence="1">
    <location>
        <begin position="267"/>
        <end position="284"/>
    </location>
</feature>
<organism evidence="3 4">
    <name type="scientific">Serratia plymuthica</name>
    <dbReference type="NCBI Taxonomy" id="82996"/>
    <lineage>
        <taxon>Bacteria</taxon>
        <taxon>Pseudomonadati</taxon>
        <taxon>Pseudomonadota</taxon>
        <taxon>Gammaproteobacteria</taxon>
        <taxon>Enterobacterales</taxon>
        <taxon>Yersiniaceae</taxon>
        <taxon>Serratia</taxon>
    </lineage>
</organism>
<feature type="transmembrane region" description="Helical" evidence="1">
    <location>
        <begin position="71"/>
        <end position="90"/>
    </location>
</feature>
<evidence type="ECO:0000313" key="5">
    <source>
        <dbReference type="Proteomes" id="UP000594967"/>
    </source>
</evidence>
<dbReference type="PANTHER" id="PTHR23537">
    <property type="match status" value="1"/>
</dbReference>
<sequence>MALRIALSGFIALIVAMGIGRFAFTPQVPLMIAEHQFTLTGAGLVAAINYLGYLCGAYDAMRASRHVERRLWLGVWGAVALTLLSAVVQGEWWHGAVRFVIGWASGWSMVLVAAWTNERLAHYGRPALSAAVFAGPGAGIFISGMMAVGIHSLALTASQAWMVYGVLALVLIGAISINLPRAGELHRPNVAAEPLQLTPALKRLVWSYSLAGFGYILPATFLSQMAAARFPDSLFAQFVWPIFGGAAVLGIVLGILTRHRLTTQSRLAITLWVQALGVLCAEVVPGVAGLALGALLTGGGFLSVVQLSIQHGRELAPNHARYMAGLLTTGYALGQLVGPTLSALSTALTHRLEPALYVAVVGLIVAGLLVVNTPARELARKPTPP</sequence>
<keyword evidence="1" id="KW-1133">Transmembrane helix</keyword>
<evidence type="ECO:0000313" key="3">
    <source>
        <dbReference type="EMBL" id="SQI35794.1"/>
    </source>
</evidence>
<dbReference type="GO" id="GO:0005886">
    <property type="term" value="C:plasma membrane"/>
    <property type="evidence" value="ECO:0007669"/>
    <property type="project" value="TreeGrafter"/>
</dbReference>
<dbReference type="Proteomes" id="UP000248897">
    <property type="component" value="Chromosome 1"/>
</dbReference>
<dbReference type="InterPro" id="IPR036259">
    <property type="entry name" value="MFS_trans_sf"/>
</dbReference>
<reference evidence="2 5" key="2">
    <citation type="submission" date="2020-12" db="EMBL/GenBank/DDBJ databases">
        <title>FDA dAtabase for Regulatory Grade micrObial Sequences (FDA-ARGOS): Supporting development and validation of Infectious Disease Dx tests.</title>
        <authorList>
            <person name="Sproer C."/>
            <person name="Gronow S."/>
            <person name="Severitt S."/>
            <person name="Schroder I."/>
            <person name="Tallon L."/>
            <person name="Sadzewicz L."/>
            <person name="Zhao X."/>
            <person name="Boylan J."/>
            <person name="Ott S."/>
            <person name="Bowen H."/>
            <person name="Vavikolanu K."/>
            <person name="Mehta A."/>
            <person name="Aluvathingal J."/>
            <person name="Nadendla S."/>
            <person name="Lowell S."/>
            <person name="Myers T."/>
            <person name="Yan Y."/>
            <person name="Sichtig H."/>
        </authorList>
    </citation>
    <scope>NUCLEOTIDE SEQUENCE [LARGE SCALE GENOMIC DNA]</scope>
    <source>
        <strain evidence="2 5">FDAARGOS_907</strain>
    </source>
</reference>
<dbReference type="SUPFAM" id="SSF103473">
    <property type="entry name" value="MFS general substrate transporter"/>
    <property type="match status" value="1"/>
</dbReference>
<dbReference type="RefSeq" id="WP_062870253.1">
    <property type="nucleotide sequence ID" value="NZ_CAMITG010000003.1"/>
</dbReference>
<feature type="transmembrane region" description="Helical" evidence="1">
    <location>
        <begin position="205"/>
        <end position="228"/>
    </location>
</feature>
<dbReference type="InterPro" id="IPR010645">
    <property type="entry name" value="MFS_4"/>
</dbReference>
<feature type="transmembrane region" description="Helical" evidence="1">
    <location>
        <begin position="290"/>
        <end position="309"/>
    </location>
</feature>
<dbReference type="Proteomes" id="UP000594967">
    <property type="component" value="Chromosome"/>
</dbReference>
<keyword evidence="1" id="KW-0472">Membrane</keyword>
<keyword evidence="5" id="KW-1185">Reference proteome</keyword>